<dbReference type="EMBL" id="BARV01042773">
    <property type="protein sequence ID" value="GAI50829.1"/>
    <property type="molecule type" value="Genomic_DNA"/>
</dbReference>
<keyword evidence="2" id="KW-0501">Molybdenum cofactor biosynthesis</keyword>
<dbReference type="GO" id="GO:0006777">
    <property type="term" value="P:Mo-molybdopterin cofactor biosynthetic process"/>
    <property type="evidence" value="ECO:0007669"/>
    <property type="project" value="UniProtKB-KW"/>
</dbReference>
<dbReference type="UniPathway" id="UPA00344"/>
<evidence type="ECO:0000256" key="1">
    <source>
        <dbReference type="ARBA" id="ARBA00005046"/>
    </source>
</evidence>
<comment type="caution">
    <text evidence="4">The sequence shown here is derived from an EMBL/GenBank/DDBJ whole genome shotgun (WGS) entry which is preliminary data.</text>
</comment>
<dbReference type="InterPro" id="IPR002820">
    <property type="entry name" value="Mopterin_CF_biosynth-C_dom"/>
</dbReference>
<dbReference type="Pfam" id="PF01967">
    <property type="entry name" value="MoaC"/>
    <property type="match status" value="1"/>
</dbReference>
<evidence type="ECO:0000313" key="4">
    <source>
        <dbReference type="EMBL" id="GAI50829.1"/>
    </source>
</evidence>
<reference evidence="4" key="1">
    <citation type="journal article" date="2014" name="Front. Microbiol.">
        <title>High frequency of phylogenetically diverse reductive dehalogenase-homologous genes in deep subseafloor sedimentary metagenomes.</title>
        <authorList>
            <person name="Kawai M."/>
            <person name="Futagami T."/>
            <person name="Toyoda A."/>
            <person name="Takaki Y."/>
            <person name="Nishi S."/>
            <person name="Hori S."/>
            <person name="Arai W."/>
            <person name="Tsubouchi T."/>
            <person name="Morono Y."/>
            <person name="Uchiyama I."/>
            <person name="Ito T."/>
            <person name="Fujiyama A."/>
            <person name="Inagaki F."/>
            <person name="Takami H."/>
        </authorList>
    </citation>
    <scope>NUCLEOTIDE SEQUENCE</scope>
    <source>
        <strain evidence="4">Expedition CK06-06</strain>
    </source>
</reference>
<dbReference type="InterPro" id="IPR036522">
    <property type="entry name" value="MoaC_sf"/>
</dbReference>
<dbReference type="Gene3D" id="3.30.70.640">
    <property type="entry name" value="Molybdopterin cofactor biosynthesis C (MoaC) domain"/>
    <property type="match status" value="1"/>
</dbReference>
<proteinExistence type="predicted"/>
<comment type="pathway">
    <text evidence="1">Cofactor biosynthesis; molybdopterin biosynthesis.</text>
</comment>
<feature type="non-terminal residue" evidence="4">
    <location>
        <position position="79"/>
    </location>
</feature>
<dbReference type="SUPFAM" id="SSF55040">
    <property type="entry name" value="Molybdenum cofactor biosynthesis protein C, MoaC"/>
    <property type="match status" value="1"/>
</dbReference>
<accession>X1R5D8</accession>
<evidence type="ECO:0000259" key="3">
    <source>
        <dbReference type="Pfam" id="PF01967"/>
    </source>
</evidence>
<sequence length="79" mass="8172">MTNNGGMVDVSVKNITLRTAKASSSIVLGEEAFQTLMQGTCIKGDVLATAKVAAITAVKSTPAIIPMCHPILIEAVDVD</sequence>
<evidence type="ECO:0000256" key="2">
    <source>
        <dbReference type="ARBA" id="ARBA00023150"/>
    </source>
</evidence>
<feature type="domain" description="Molybdopterin cofactor biosynthesis C (MoaC)" evidence="3">
    <location>
        <begin position="7"/>
        <end position="79"/>
    </location>
</feature>
<gene>
    <name evidence="4" type="ORF">S06H3_64168</name>
</gene>
<protein>
    <recommendedName>
        <fullName evidence="3">Molybdopterin cofactor biosynthesis C (MoaC) domain-containing protein</fullName>
    </recommendedName>
</protein>
<name>X1R5D8_9ZZZZ</name>
<organism evidence="4">
    <name type="scientific">marine sediment metagenome</name>
    <dbReference type="NCBI Taxonomy" id="412755"/>
    <lineage>
        <taxon>unclassified sequences</taxon>
        <taxon>metagenomes</taxon>
        <taxon>ecological metagenomes</taxon>
    </lineage>
</organism>
<dbReference type="AlphaFoldDB" id="X1R5D8"/>